<proteinExistence type="predicted"/>
<sequence>LLLIPVWHFADPFSRSSSFGGLGNLSTSAFGGLGNPSLGKRCPALSSSTGSPSSQSGPPVARSTAQNRAEQESVRQQGERGGEGKKTLSSSFCVKPKTPSPGRPDKAARHTAKQSSSLPPLHPSVMFPTAWL</sequence>
<reference evidence="3" key="1">
    <citation type="submission" date="2014-12" db="EMBL/GenBank/DDBJ databases">
        <title>Parallel Evolution in Life History Adaptation Evident in the Tissue-Specific Poeciliopsis prolifica transcriptome.</title>
        <authorList>
            <person name="Jue N.K."/>
            <person name="Foley R.J."/>
            <person name="Obergfell C."/>
            <person name="Reznick D.N."/>
            <person name="O'Neill R.J."/>
            <person name="O'Neill M.J."/>
        </authorList>
    </citation>
    <scope>NUCLEOTIDE SEQUENCE</scope>
</reference>
<feature type="non-terminal residue" evidence="3">
    <location>
        <position position="1"/>
    </location>
</feature>
<evidence type="ECO:0000256" key="1">
    <source>
        <dbReference type="ARBA" id="ARBA00022553"/>
    </source>
</evidence>
<feature type="compositionally biased region" description="Low complexity" evidence="2">
    <location>
        <begin position="46"/>
        <end position="59"/>
    </location>
</feature>
<dbReference type="Pfam" id="PF15336">
    <property type="entry name" value="Auts2"/>
    <property type="match status" value="1"/>
</dbReference>
<evidence type="ECO:0000256" key="2">
    <source>
        <dbReference type="SAM" id="MobiDB-lite"/>
    </source>
</evidence>
<accession>A0A0S7EN03</accession>
<name>A0A0S7EN03_9TELE</name>
<organism evidence="3">
    <name type="scientific">Poeciliopsis prolifica</name>
    <name type="common">blackstripe livebearer</name>
    <dbReference type="NCBI Taxonomy" id="188132"/>
    <lineage>
        <taxon>Eukaryota</taxon>
        <taxon>Metazoa</taxon>
        <taxon>Chordata</taxon>
        <taxon>Craniata</taxon>
        <taxon>Vertebrata</taxon>
        <taxon>Euteleostomi</taxon>
        <taxon>Actinopterygii</taxon>
        <taxon>Neopterygii</taxon>
        <taxon>Teleostei</taxon>
        <taxon>Neoteleostei</taxon>
        <taxon>Acanthomorphata</taxon>
        <taxon>Ovalentaria</taxon>
        <taxon>Atherinomorphae</taxon>
        <taxon>Cyprinodontiformes</taxon>
        <taxon>Poeciliidae</taxon>
        <taxon>Poeciliinae</taxon>
        <taxon>Poeciliopsis</taxon>
    </lineage>
</organism>
<gene>
    <name evidence="3" type="primary">PPUP7823</name>
</gene>
<dbReference type="AlphaFoldDB" id="A0A0S7EN03"/>
<keyword evidence="1" id="KW-0597">Phosphoprotein</keyword>
<feature type="compositionally biased region" description="Basic and acidic residues" evidence="2">
    <location>
        <begin position="69"/>
        <end position="86"/>
    </location>
</feature>
<dbReference type="EMBL" id="GBYX01475290">
    <property type="protein sequence ID" value="JAO06385.1"/>
    <property type="molecule type" value="Transcribed_RNA"/>
</dbReference>
<evidence type="ECO:0000313" key="3">
    <source>
        <dbReference type="EMBL" id="JAO06385.1"/>
    </source>
</evidence>
<protein>
    <submittedName>
        <fullName evidence="3">PPUP7823</fullName>
    </submittedName>
</protein>
<feature type="region of interest" description="Disordered" evidence="2">
    <location>
        <begin position="25"/>
        <end position="132"/>
    </location>
</feature>
<dbReference type="InterPro" id="IPR023246">
    <property type="entry name" value="AUTS2"/>
</dbReference>